<dbReference type="AlphaFoldDB" id="A0A0E9SMZ7"/>
<evidence type="ECO:0000313" key="1">
    <source>
        <dbReference type="EMBL" id="JAH41873.1"/>
    </source>
</evidence>
<proteinExistence type="predicted"/>
<sequence length="23" mass="2716">MGKNSNEREGNLLTLMQFITKYK</sequence>
<reference evidence="1" key="1">
    <citation type="submission" date="2014-11" db="EMBL/GenBank/DDBJ databases">
        <authorList>
            <person name="Amaro Gonzalez C."/>
        </authorList>
    </citation>
    <scope>NUCLEOTIDE SEQUENCE</scope>
</reference>
<name>A0A0E9SMZ7_ANGAN</name>
<reference evidence="1" key="2">
    <citation type="journal article" date="2015" name="Fish Shellfish Immunol.">
        <title>Early steps in the European eel (Anguilla anguilla)-Vibrio vulnificus interaction in the gills: Role of the RtxA13 toxin.</title>
        <authorList>
            <person name="Callol A."/>
            <person name="Pajuelo D."/>
            <person name="Ebbesson L."/>
            <person name="Teles M."/>
            <person name="MacKenzie S."/>
            <person name="Amaro C."/>
        </authorList>
    </citation>
    <scope>NUCLEOTIDE SEQUENCE</scope>
</reference>
<dbReference type="EMBL" id="GBXM01066704">
    <property type="protein sequence ID" value="JAH41873.1"/>
    <property type="molecule type" value="Transcribed_RNA"/>
</dbReference>
<accession>A0A0E9SMZ7</accession>
<organism evidence="1">
    <name type="scientific">Anguilla anguilla</name>
    <name type="common">European freshwater eel</name>
    <name type="synonym">Muraena anguilla</name>
    <dbReference type="NCBI Taxonomy" id="7936"/>
    <lineage>
        <taxon>Eukaryota</taxon>
        <taxon>Metazoa</taxon>
        <taxon>Chordata</taxon>
        <taxon>Craniata</taxon>
        <taxon>Vertebrata</taxon>
        <taxon>Euteleostomi</taxon>
        <taxon>Actinopterygii</taxon>
        <taxon>Neopterygii</taxon>
        <taxon>Teleostei</taxon>
        <taxon>Anguilliformes</taxon>
        <taxon>Anguillidae</taxon>
        <taxon>Anguilla</taxon>
    </lineage>
</organism>
<protein>
    <submittedName>
        <fullName evidence="1">Uncharacterized protein</fullName>
    </submittedName>
</protein>